<dbReference type="Pfam" id="PF20700">
    <property type="entry name" value="Mutator"/>
    <property type="match status" value="1"/>
</dbReference>
<dbReference type="InterPro" id="IPR049012">
    <property type="entry name" value="Mutator_transp_dom"/>
</dbReference>
<sequence>MRNSCDYRTTLRIPLVYEVQKFAERLVKVVYHDKMNVTGACFTFSARSWKELNFKVFKLTPPKHSKPKPTSINELLCSSCGWKTEFFTSKKQAKSYEVNRRLVYSMRSLGKGHSGAKRFCTLMNMPPPPTARAYSKNSKTISKHIKAIANETMKRAAIEIKDQKAASADDIVNCGVSCDGTWQKRGFCSKNGCVTVISMDNGKVLDTEALSQSCKQCQQHPNLDKESIAYKTWWAEHSFKCNANYHGSAPGMESEERSRIDAAAYFMRYSVGSYGWPMYVFMNPCCGPCSLCQKARCSACCYPANSLAHIIKDNCCMCNTAAIHLQTELRNEDLLYCSYHNKLYEIPFYVALDRDKKTVVVSIRGTLSMKDTLTDLTGHGEDIHIEGLDGGMAHKIITMVCKTKLYVDHEGTRTLDLLIRSQTPYPLGHVVTC</sequence>
<accession>A7RUI6</accession>
<organism evidence="5 6">
    <name type="scientific">Nematostella vectensis</name>
    <name type="common">Starlet sea anemone</name>
    <dbReference type="NCBI Taxonomy" id="45351"/>
    <lineage>
        <taxon>Eukaryota</taxon>
        <taxon>Metazoa</taxon>
        <taxon>Cnidaria</taxon>
        <taxon>Anthozoa</taxon>
        <taxon>Hexacorallia</taxon>
        <taxon>Actiniaria</taxon>
        <taxon>Edwardsiidae</taxon>
        <taxon>Nematostella</taxon>
    </lineage>
</organism>
<evidence type="ECO:0000259" key="4">
    <source>
        <dbReference type="Pfam" id="PF20700"/>
    </source>
</evidence>
<protein>
    <recommendedName>
        <fullName evidence="4">Mutator-like transposase domain-containing protein</fullName>
    </recommendedName>
</protein>
<dbReference type="EMBL" id="DS469540">
    <property type="protein sequence ID" value="EDO44911.1"/>
    <property type="molecule type" value="Genomic_DNA"/>
</dbReference>
<dbReference type="Proteomes" id="UP000001593">
    <property type="component" value="Unassembled WGS sequence"/>
</dbReference>
<dbReference type="PANTHER" id="PTHR45792">
    <property type="entry name" value="DIACYLGLYCEROL LIPASE HOMOLOG-RELATED"/>
    <property type="match status" value="1"/>
</dbReference>
<dbReference type="GO" id="GO:0016298">
    <property type="term" value="F:lipase activity"/>
    <property type="evidence" value="ECO:0000318"/>
    <property type="project" value="GO_Central"/>
</dbReference>
<keyword evidence="1" id="KW-0378">Hydrolase</keyword>
<dbReference type="SUPFAM" id="SSF53474">
    <property type="entry name" value="alpha/beta-Hydrolases"/>
    <property type="match status" value="1"/>
</dbReference>
<keyword evidence="2" id="KW-0442">Lipid degradation</keyword>
<gene>
    <name evidence="5" type="ORF">NEMVEDRAFT_v1g202361</name>
</gene>
<dbReference type="HOGENOM" id="CLU_633578_0_0_1"/>
<evidence type="ECO:0000256" key="1">
    <source>
        <dbReference type="ARBA" id="ARBA00022801"/>
    </source>
</evidence>
<dbReference type="InterPro" id="IPR052214">
    <property type="entry name" value="DAG_Lipase-Related"/>
</dbReference>
<dbReference type="GO" id="GO:0046340">
    <property type="term" value="P:diacylglycerol catabolic process"/>
    <property type="evidence" value="ECO:0000318"/>
    <property type="project" value="GO_Central"/>
</dbReference>
<keyword evidence="6" id="KW-1185">Reference proteome</keyword>
<dbReference type="PANTHER" id="PTHR45792:SF2">
    <property type="entry name" value="DIACYLGLYCEROL LIPASE-BETA"/>
    <property type="match status" value="1"/>
</dbReference>
<evidence type="ECO:0000256" key="2">
    <source>
        <dbReference type="ARBA" id="ARBA00022963"/>
    </source>
</evidence>
<keyword evidence="3" id="KW-0443">Lipid metabolism</keyword>
<dbReference type="eggNOG" id="KOG2088">
    <property type="taxonomic scope" value="Eukaryota"/>
</dbReference>
<name>A7RUI6_NEMVE</name>
<dbReference type="GO" id="GO:0019369">
    <property type="term" value="P:arachidonate metabolic process"/>
    <property type="evidence" value="ECO:0000318"/>
    <property type="project" value="GO_Central"/>
</dbReference>
<feature type="domain" description="Mutator-like transposase" evidence="4">
    <location>
        <begin position="71"/>
        <end position="255"/>
    </location>
</feature>
<evidence type="ECO:0000313" key="6">
    <source>
        <dbReference type="Proteomes" id="UP000001593"/>
    </source>
</evidence>
<dbReference type="AlphaFoldDB" id="A7RUI6"/>
<dbReference type="InterPro" id="IPR029058">
    <property type="entry name" value="AB_hydrolase_fold"/>
</dbReference>
<evidence type="ECO:0000256" key="3">
    <source>
        <dbReference type="ARBA" id="ARBA00023098"/>
    </source>
</evidence>
<reference evidence="5 6" key="1">
    <citation type="journal article" date="2007" name="Science">
        <title>Sea anemone genome reveals ancestral eumetazoan gene repertoire and genomic organization.</title>
        <authorList>
            <person name="Putnam N.H."/>
            <person name="Srivastava M."/>
            <person name="Hellsten U."/>
            <person name="Dirks B."/>
            <person name="Chapman J."/>
            <person name="Salamov A."/>
            <person name="Terry A."/>
            <person name="Shapiro H."/>
            <person name="Lindquist E."/>
            <person name="Kapitonov V.V."/>
            <person name="Jurka J."/>
            <person name="Genikhovich G."/>
            <person name="Grigoriev I.V."/>
            <person name="Lucas S.M."/>
            <person name="Steele R.E."/>
            <person name="Finnerty J.R."/>
            <person name="Technau U."/>
            <person name="Martindale M.Q."/>
            <person name="Rokhsar D.S."/>
        </authorList>
    </citation>
    <scope>NUCLEOTIDE SEQUENCE [LARGE SCALE GENOMIC DNA]</scope>
    <source>
        <strain evidence="6">CH2 X CH6</strain>
    </source>
</reference>
<proteinExistence type="predicted"/>
<evidence type="ECO:0000313" key="5">
    <source>
        <dbReference type="EMBL" id="EDO44911.1"/>
    </source>
</evidence>
<dbReference type="Gene3D" id="3.40.50.1820">
    <property type="entry name" value="alpha/beta hydrolase"/>
    <property type="match status" value="1"/>
</dbReference>
<dbReference type="InParanoid" id="A7RUI6"/>